<reference evidence="3 4" key="1">
    <citation type="submission" date="2015-12" db="EMBL/GenBank/DDBJ databases">
        <title>Haloferax profundi sp. nov. isolated from the Discovery deep brine-seawater interface in the Red Sea.</title>
        <authorList>
            <person name="Zhang G."/>
            <person name="Stingl U."/>
            <person name="Rashid M."/>
        </authorList>
    </citation>
    <scope>NUCLEOTIDE SEQUENCE [LARGE SCALE GENOMIC DNA]</scope>
    <source>
        <strain evidence="3 4">SB29</strain>
    </source>
</reference>
<accession>A0A0W1STV9</accession>
<feature type="domain" description="DUF7981" evidence="2">
    <location>
        <begin position="1"/>
        <end position="68"/>
    </location>
</feature>
<dbReference type="Proteomes" id="UP000053157">
    <property type="component" value="Unassembled WGS sequence"/>
</dbReference>
<dbReference type="InterPro" id="IPR058287">
    <property type="entry name" value="DUF7981"/>
</dbReference>
<dbReference type="AlphaFoldDB" id="A0A0W1STV9"/>
<evidence type="ECO:0000256" key="1">
    <source>
        <dbReference type="SAM" id="Phobius"/>
    </source>
</evidence>
<keyword evidence="1" id="KW-0472">Membrane</keyword>
<comment type="caution">
    <text evidence="3">The sequence shown here is derived from an EMBL/GenBank/DDBJ whole genome shotgun (WGS) entry which is preliminary data.</text>
</comment>
<evidence type="ECO:0000313" key="4">
    <source>
        <dbReference type="Proteomes" id="UP000053157"/>
    </source>
</evidence>
<evidence type="ECO:0000313" key="3">
    <source>
        <dbReference type="EMBL" id="KTG29690.1"/>
    </source>
</evidence>
<feature type="transmembrane region" description="Helical" evidence="1">
    <location>
        <begin position="39"/>
        <end position="58"/>
    </location>
</feature>
<organism evidence="3 4">
    <name type="scientific">Haloferax profundi</name>
    <dbReference type="NCBI Taxonomy" id="1544718"/>
    <lineage>
        <taxon>Archaea</taxon>
        <taxon>Methanobacteriati</taxon>
        <taxon>Methanobacteriota</taxon>
        <taxon>Stenosarchaea group</taxon>
        <taxon>Halobacteria</taxon>
        <taxon>Halobacteriales</taxon>
        <taxon>Haloferacaceae</taxon>
        <taxon>Haloferax</taxon>
    </lineage>
</organism>
<keyword evidence="1" id="KW-1133">Transmembrane helix</keyword>
<protein>
    <recommendedName>
        <fullName evidence="2">DUF7981 domain-containing protein</fullName>
    </recommendedName>
</protein>
<keyword evidence="4" id="KW-1185">Reference proteome</keyword>
<evidence type="ECO:0000259" key="2">
    <source>
        <dbReference type="Pfam" id="PF25938"/>
    </source>
</evidence>
<proteinExistence type="predicted"/>
<keyword evidence="1" id="KW-0812">Transmembrane</keyword>
<gene>
    <name evidence="3" type="ORF">AUR66_09180</name>
</gene>
<dbReference type="EMBL" id="LOPV01000091">
    <property type="protein sequence ID" value="KTG29690.1"/>
    <property type="molecule type" value="Genomic_DNA"/>
</dbReference>
<sequence>MNRRTRSALAWGAVSLLLVGVLAQTATLLGLGIEASFGAVAAVAIVSGVVVASVTYVIEPRLERKGRA</sequence>
<dbReference type="RefSeq" id="WP_058571236.1">
    <property type="nucleotide sequence ID" value="NZ_LOPV01000091.1"/>
</dbReference>
<dbReference type="Pfam" id="PF25938">
    <property type="entry name" value="DUF7981"/>
    <property type="match status" value="1"/>
</dbReference>
<name>A0A0W1STV9_9EURY</name>